<organism evidence="1 2">
    <name type="scientific">Zingiber officinale</name>
    <name type="common">Ginger</name>
    <name type="synonym">Amomum zingiber</name>
    <dbReference type="NCBI Taxonomy" id="94328"/>
    <lineage>
        <taxon>Eukaryota</taxon>
        <taxon>Viridiplantae</taxon>
        <taxon>Streptophyta</taxon>
        <taxon>Embryophyta</taxon>
        <taxon>Tracheophyta</taxon>
        <taxon>Spermatophyta</taxon>
        <taxon>Magnoliopsida</taxon>
        <taxon>Liliopsida</taxon>
        <taxon>Zingiberales</taxon>
        <taxon>Zingiberaceae</taxon>
        <taxon>Zingiber</taxon>
    </lineage>
</organism>
<evidence type="ECO:0000313" key="1">
    <source>
        <dbReference type="EMBL" id="KAG6467946.1"/>
    </source>
</evidence>
<name>A0A8J5BVL0_ZINOF</name>
<proteinExistence type="predicted"/>
<dbReference type="AlphaFoldDB" id="A0A8J5BVL0"/>
<dbReference type="Proteomes" id="UP000734854">
    <property type="component" value="Unassembled WGS sequence"/>
</dbReference>
<sequence>MPFTSTNQAGEAGDFAEPPGVALLLSSQILTLYPSRHRRAWAARICWLARICCTFRGYLLGKAVGEQNSRGMKLFMMEIFALLPRPHAFNGSNLYSRKWCRRKLRPLFYLAGRFHMDDESYMGNLNFSYHVYSPEQTSDEPRSWNHYRVDDFASRSSNTPINIKFLMVMIDGAQAVGYLYQHTDLASFKEPFFAVKDSVYSTN</sequence>
<protein>
    <submittedName>
        <fullName evidence="1">Uncharacterized protein</fullName>
    </submittedName>
</protein>
<keyword evidence="2" id="KW-1185">Reference proteome</keyword>
<accession>A0A8J5BVL0</accession>
<evidence type="ECO:0000313" key="2">
    <source>
        <dbReference type="Proteomes" id="UP000734854"/>
    </source>
</evidence>
<dbReference type="EMBL" id="JACMSC010000022">
    <property type="protein sequence ID" value="KAG6467946.1"/>
    <property type="molecule type" value="Genomic_DNA"/>
</dbReference>
<reference evidence="1 2" key="1">
    <citation type="submission" date="2020-08" db="EMBL/GenBank/DDBJ databases">
        <title>Plant Genome Project.</title>
        <authorList>
            <person name="Zhang R.-G."/>
        </authorList>
    </citation>
    <scope>NUCLEOTIDE SEQUENCE [LARGE SCALE GENOMIC DNA]</scope>
    <source>
        <tissue evidence="1">Rhizome</tissue>
    </source>
</reference>
<gene>
    <name evidence="1" type="ORF">ZIOFF_072511</name>
</gene>
<comment type="caution">
    <text evidence="1">The sequence shown here is derived from an EMBL/GenBank/DDBJ whole genome shotgun (WGS) entry which is preliminary data.</text>
</comment>